<dbReference type="Proteomes" id="UP000824120">
    <property type="component" value="Chromosome 10"/>
</dbReference>
<name>A0A9J5X2S3_SOLCO</name>
<evidence type="ECO:0000313" key="2">
    <source>
        <dbReference type="EMBL" id="KAG5581725.1"/>
    </source>
</evidence>
<evidence type="ECO:0000256" key="1">
    <source>
        <dbReference type="SAM" id="Phobius"/>
    </source>
</evidence>
<accession>A0A9J5X2S3</accession>
<dbReference type="EMBL" id="JACXVP010000010">
    <property type="protein sequence ID" value="KAG5581725.1"/>
    <property type="molecule type" value="Genomic_DNA"/>
</dbReference>
<dbReference type="AlphaFoldDB" id="A0A9J5X2S3"/>
<keyword evidence="3" id="KW-1185">Reference proteome</keyword>
<gene>
    <name evidence="2" type="ORF">H5410_052352</name>
</gene>
<keyword evidence="1" id="KW-1133">Transmembrane helix</keyword>
<keyword evidence="1" id="KW-0812">Transmembrane</keyword>
<feature type="transmembrane region" description="Helical" evidence="1">
    <location>
        <begin position="43"/>
        <end position="61"/>
    </location>
</feature>
<keyword evidence="1" id="KW-0472">Membrane</keyword>
<comment type="caution">
    <text evidence="2">The sequence shown here is derived from an EMBL/GenBank/DDBJ whole genome shotgun (WGS) entry which is preliminary data.</text>
</comment>
<proteinExistence type="predicted"/>
<protein>
    <submittedName>
        <fullName evidence="2">Uncharacterized protein</fullName>
    </submittedName>
</protein>
<evidence type="ECO:0000313" key="3">
    <source>
        <dbReference type="Proteomes" id="UP000824120"/>
    </source>
</evidence>
<organism evidence="2 3">
    <name type="scientific">Solanum commersonii</name>
    <name type="common">Commerson's wild potato</name>
    <name type="synonym">Commerson's nightshade</name>
    <dbReference type="NCBI Taxonomy" id="4109"/>
    <lineage>
        <taxon>Eukaryota</taxon>
        <taxon>Viridiplantae</taxon>
        <taxon>Streptophyta</taxon>
        <taxon>Embryophyta</taxon>
        <taxon>Tracheophyta</taxon>
        <taxon>Spermatophyta</taxon>
        <taxon>Magnoliopsida</taxon>
        <taxon>eudicotyledons</taxon>
        <taxon>Gunneridae</taxon>
        <taxon>Pentapetalae</taxon>
        <taxon>asterids</taxon>
        <taxon>lamiids</taxon>
        <taxon>Solanales</taxon>
        <taxon>Solanaceae</taxon>
        <taxon>Solanoideae</taxon>
        <taxon>Solaneae</taxon>
        <taxon>Solanum</taxon>
    </lineage>
</organism>
<reference evidence="2 3" key="1">
    <citation type="submission" date="2020-09" db="EMBL/GenBank/DDBJ databases">
        <title>De no assembly of potato wild relative species, Solanum commersonii.</title>
        <authorList>
            <person name="Cho K."/>
        </authorList>
    </citation>
    <scope>NUCLEOTIDE SEQUENCE [LARGE SCALE GENOMIC DNA]</scope>
    <source>
        <strain evidence="2">LZ3.2</strain>
        <tissue evidence="2">Leaf</tissue>
    </source>
</reference>
<sequence>MLKWTGFSSSSSPPPLLLSQVMPPLEPKFLVQLLVFFVEDIDMLYYVFAYFGYFDSALMSLKCSTARTSLLIHVGFKQSLETIKVQRDRKKKSSLHNSEKRK</sequence>